<evidence type="ECO:0008006" key="3">
    <source>
        <dbReference type="Google" id="ProtNLM"/>
    </source>
</evidence>
<proteinExistence type="predicted"/>
<comment type="caution">
    <text evidence="1">The sequence shown here is derived from an EMBL/GenBank/DDBJ whole genome shotgun (WGS) entry which is preliminary data.</text>
</comment>
<name>A0ABS5AXX9_9STRE</name>
<evidence type="ECO:0000313" key="2">
    <source>
        <dbReference type="Proteomes" id="UP001519349"/>
    </source>
</evidence>
<dbReference type="EMBL" id="QFAY01000017">
    <property type="protein sequence ID" value="MBP2621429.1"/>
    <property type="molecule type" value="Genomic_DNA"/>
</dbReference>
<accession>A0ABS5AXX9</accession>
<gene>
    <name evidence="1" type="ORF">DHL47_08885</name>
</gene>
<protein>
    <recommendedName>
        <fullName evidence="3">Phage protein</fullName>
    </recommendedName>
</protein>
<evidence type="ECO:0000313" key="1">
    <source>
        <dbReference type="EMBL" id="MBP2621429.1"/>
    </source>
</evidence>
<dbReference type="Proteomes" id="UP001519349">
    <property type="component" value="Unassembled WGS sequence"/>
</dbReference>
<reference evidence="1 2" key="1">
    <citation type="submission" date="2018-05" db="EMBL/GenBank/DDBJ databases">
        <title>Draft genome sequence of Streptococcus panodentis CCUG 70867T.</title>
        <authorList>
            <person name="Salva-Serra F."/>
            <person name="Mendez V."/>
            <person name="Jaen-Luchoro D."/>
            <person name="Gonzales-Siles L."/>
            <person name="Karlsson R."/>
            <person name="Engstrom-Jakobsson H."/>
            <person name="Busquets A."/>
            <person name="Gomila M."/>
            <person name="Pineiro-Iglesias B."/>
            <person name="Bennasar-Figueras A."/>
            <person name="Seeger M."/>
            <person name="Moore E."/>
        </authorList>
    </citation>
    <scope>NUCLEOTIDE SEQUENCE [LARGE SCALE GENOMIC DNA]</scope>
    <source>
        <strain evidence="1 2">CCUG 70867</strain>
    </source>
</reference>
<keyword evidence="2" id="KW-1185">Reference proteome</keyword>
<sequence length="208" mass="24019">MSGTALIVFISNQTSPSQTDKTLYQVLEGQRFFHVTDAYAKKLYGSDAGMSFDLKHQALFGSDIAIKDKQLFGNQLDDLTVEEYYNSEVNYSLEATKEIAFDKAAIQREGYQQPLELKEVWKHLKKTDSACYILDDFQQSSLLKLRISYNKKFLPVKIEGFYKSEDEKGWVDLFYINYPYKNQQDFNQQLDAYISSLPAVSEEEAEDD</sequence>
<organism evidence="1 2">
    <name type="scientific">Streptococcus panodentis</name>
    <dbReference type="NCBI Taxonomy" id="1581472"/>
    <lineage>
        <taxon>Bacteria</taxon>
        <taxon>Bacillati</taxon>
        <taxon>Bacillota</taxon>
        <taxon>Bacilli</taxon>
        <taxon>Lactobacillales</taxon>
        <taxon>Streptococcaceae</taxon>
        <taxon>Streptococcus</taxon>
    </lineage>
</organism>